<evidence type="ECO:0000256" key="1">
    <source>
        <dbReference type="SAM" id="Phobius"/>
    </source>
</evidence>
<evidence type="ECO:0000313" key="2">
    <source>
        <dbReference type="EMBL" id="MCU6704460.1"/>
    </source>
</evidence>
<dbReference type="Proteomes" id="UP001208131">
    <property type="component" value="Unassembled WGS sequence"/>
</dbReference>
<gene>
    <name evidence="2" type="ORF">OCV57_00780</name>
</gene>
<dbReference type="Gene3D" id="2.60.320.10">
    <property type="entry name" value="N-utilization substance G protein NusG, insert domain"/>
    <property type="match status" value="1"/>
</dbReference>
<feature type="transmembrane region" description="Helical" evidence="1">
    <location>
        <begin position="7"/>
        <end position="26"/>
    </location>
</feature>
<dbReference type="PROSITE" id="PS51257">
    <property type="entry name" value="PROKAR_LIPOPROTEIN"/>
    <property type="match status" value="1"/>
</dbReference>
<accession>A0AAE3LGJ7</accession>
<comment type="caution">
    <text evidence="2">The sequence shown here is derived from an EMBL/GenBank/DDBJ whole genome shotgun (WGS) entry which is preliminary data.</text>
</comment>
<keyword evidence="1" id="KW-0472">Membrane</keyword>
<dbReference type="EMBL" id="JAOQJZ010000001">
    <property type="protein sequence ID" value="MCU6704460.1"/>
    <property type="molecule type" value="Genomic_DNA"/>
</dbReference>
<evidence type="ECO:0000313" key="3">
    <source>
        <dbReference type="Proteomes" id="UP001208131"/>
    </source>
</evidence>
<organism evidence="2 3">
    <name type="scientific">Hominimerdicola aceti</name>
    <dbReference type="NCBI Taxonomy" id="2981726"/>
    <lineage>
        <taxon>Bacteria</taxon>
        <taxon>Bacillati</taxon>
        <taxon>Bacillota</taxon>
        <taxon>Clostridia</taxon>
        <taxon>Eubacteriales</taxon>
        <taxon>Oscillospiraceae</taxon>
        <taxon>Hominimerdicola</taxon>
    </lineage>
</organism>
<sequence>MVKRKNLIWAAVFAAVIAACLIFIFLTGGKSGEKSAEIYENGKLIKTISDLSPDKEYSFDIKTENGTNTITVGEGSIWVSVADCSNQTCVHAGKISHAGQTVICAPHKLVIKIVGETSADAVI</sequence>
<dbReference type="AlphaFoldDB" id="A0AAE3LGJ7"/>
<reference evidence="2 3" key="1">
    <citation type="journal article" date="2021" name="ISME Commun">
        <title>Automated analysis of genomic sequences facilitates high-throughput and comprehensive description of bacteria.</title>
        <authorList>
            <person name="Hitch T.C.A."/>
        </authorList>
    </citation>
    <scope>NUCLEOTIDE SEQUENCE [LARGE SCALE GENOMIC DNA]</scope>
    <source>
        <strain evidence="2 3">Sanger_31</strain>
    </source>
</reference>
<dbReference type="Pfam" id="PF07009">
    <property type="entry name" value="NusG_II"/>
    <property type="match status" value="1"/>
</dbReference>
<proteinExistence type="predicted"/>
<dbReference type="InterPro" id="IPR038690">
    <property type="entry name" value="NusG_2_sf"/>
</dbReference>
<name>A0AAE3LGJ7_9FIRM</name>
<dbReference type="RefSeq" id="WP_171028859.1">
    <property type="nucleotide sequence ID" value="NZ_JAOQJZ010000001.1"/>
</dbReference>
<keyword evidence="1" id="KW-0812">Transmembrane</keyword>
<keyword evidence="3" id="KW-1185">Reference proteome</keyword>
<keyword evidence="1" id="KW-1133">Transmembrane helix</keyword>
<protein>
    <submittedName>
        <fullName evidence="2">NusG domain II-containing protein</fullName>
    </submittedName>
</protein>